<comment type="caution">
    <text evidence="4">The sequence shown here is derived from an EMBL/GenBank/DDBJ whole genome shotgun (WGS) entry which is preliminary data.</text>
</comment>
<evidence type="ECO:0000313" key="5">
    <source>
        <dbReference type="Proteomes" id="UP000583944"/>
    </source>
</evidence>
<name>A0A7J6YBC9_TRYCR</name>
<evidence type="ECO:0000256" key="3">
    <source>
        <dbReference type="SAM" id="SignalP"/>
    </source>
</evidence>
<evidence type="ECO:0000313" key="4">
    <source>
        <dbReference type="EMBL" id="KAF5224041.1"/>
    </source>
</evidence>
<evidence type="ECO:0000256" key="2">
    <source>
        <dbReference type="SAM" id="MobiDB-lite"/>
    </source>
</evidence>
<keyword evidence="1" id="KW-0175">Coiled coil</keyword>
<sequence>MYVCMLFSLILLFIFASVVGQMEPELITLSPLFIRLLRVGTTTAYALRPCFATRLDVYSASTGSEGGWTPCALLVSQHGEMYLFSADDGRVINAALLSPGPITNTEKARIDIVTQHTLDAETDTQSVYIRCRQQLQLMNNGGEGKGKGLLPTQAVAVSDKAPGALFPPFSYLMRFHCRNAQVMLQFFRIITNFADPKKREFNLRKAHISLRGELDHSLFIDPLITVPRQREREQQKQDTNKWSNALSKVSPLKLLSRLPGGRNSVYMRDVAKFEKKRLLDAGERIELPLQDDLSLLLKPNSVCEVNSANAIGREASAEVPPGKNEYAGAMANALLVKEGDPYCTVLPAVAKFYGWIMDKIPQFTLSSSEDVLCMYGLPGFESQFAVFFVNPRIQKIVENSVGQLLANFPGLPDLPQYRIIAREAVREEMRWNFGVTYRELCNAARKLIDDISIDQLIIDEERVAIQKSHDVAVEALLAESQARWQKMLEEEGHVFFDANHEPKSVTTGQLLAPLCTEETEWRNEVAEAAEALEVLQLGIQRIRNTIVADSDEENDDSSGKQDSLGNNVGGVAFMPSRGGKGGNSSHCLSLQEEAAFLLQEIQRERETLLSMQLQCSSGDRGPKDIVEDDVEIKSMCSEYSARLLQQQQQIDTLKQELQKSAAMFGINARWIEEQNRRPGLAQEILNSTYVV</sequence>
<gene>
    <name evidence="4" type="ORF">ECC02_002936</name>
</gene>
<dbReference type="VEuPathDB" id="TriTrypDB:BCY84_13027"/>
<dbReference type="EMBL" id="JABDHM010000015">
    <property type="protein sequence ID" value="KAF5224041.1"/>
    <property type="molecule type" value="Genomic_DNA"/>
</dbReference>
<feature type="signal peptide" evidence="3">
    <location>
        <begin position="1"/>
        <end position="20"/>
    </location>
</feature>
<keyword evidence="3" id="KW-0732">Signal</keyword>
<organism evidence="4 5">
    <name type="scientific">Trypanosoma cruzi</name>
    <dbReference type="NCBI Taxonomy" id="5693"/>
    <lineage>
        <taxon>Eukaryota</taxon>
        <taxon>Discoba</taxon>
        <taxon>Euglenozoa</taxon>
        <taxon>Kinetoplastea</taxon>
        <taxon>Metakinetoplastina</taxon>
        <taxon>Trypanosomatida</taxon>
        <taxon>Trypanosomatidae</taxon>
        <taxon>Trypanosoma</taxon>
        <taxon>Schizotrypanum</taxon>
    </lineage>
</organism>
<accession>A0A7J6YBC9</accession>
<feature type="chain" id="PRO_5029687495" evidence="3">
    <location>
        <begin position="21"/>
        <end position="691"/>
    </location>
</feature>
<feature type="coiled-coil region" evidence="1">
    <location>
        <begin position="636"/>
        <end position="663"/>
    </location>
</feature>
<evidence type="ECO:0000256" key="1">
    <source>
        <dbReference type="SAM" id="Coils"/>
    </source>
</evidence>
<protein>
    <submittedName>
        <fullName evidence="4">Uncharacterized protein</fullName>
    </submittedName>
</protein>
<proteinExistence type="predicted"/>
<reference evidence="4 5" key="1">
    <citation type="journal article" date="2019" name="Genome Biol. Evol.">
        <title>Nanopore Sequencing Significantly Improves Genome Assembly of the Protozoan Parasite Trypanosoma cruzi.</title>
        <authorList>
            <person name="Diaz-Viraque F."/>
            <person name="Pita S."/>
            <person name="Greif G."/>
            <person name="de Souza R.C.M."/>
            <person name="Iraola G."/>
            <person name="Robello C."/>
        </authorList>
    </citation>
    <scope>NUCLEOTIDE SEQUENCE [LARGE SCALE GENOMIC DNA]</scope>
    <source>
        <strain evidence="4 5">Berenice</strain>
    </source>
</reference>
<dbReference type="VEuPathDB" id="TriTrypDB:ECC02_002936"/>
<dbReference type="AlphaFoldDB" id="A0A7J6YBC9"/>
<feature type="region of interest" description="Disordered" evidence="2">
    <location>
        <begin position="548"/>
        <end position="567"/>
    </location>
</feature>
<dbReference type="Proteomes" id="UP000583944">
    <property type="component" value="Unassembled WGS sequence"/>
</dbReference>